<dbReference type="PANTHER" id="PTHR43522">
    <property type="entry name" value="TRANSKETOLASE"/>
    <property type="match status" value="1"/>
</dbReference>
<feature type="binding site" evidence="13">
    <location>
        <position position="489"/>
    </location>
    <ligand>
        <name>substrate</name>
    </ligand>
</feature>
<name>A0A6J4UA95_9BACT</name>
<feature type="binding site" evidence="14">
    <location>
        <position position="457"/>
    </location>
    <ligand>
        <name>thiamine diphosphate</name>
        <dbReference type="ChEBI" id="CHEBI:58937"/>
    </ligand>
</feature>
<feature type="binding site" evidence="14">
    <location>
        <begin position="120"/>
        <end position="122"/>
    </location>
    <ligand>
        <name>thiamine diphosphate</name>
        <dbReference type="ChEBI" id="CHEBI:58937"/>
    </ligand>
</feature>
<dbReference type="FunFam" id="3.40.50.920:FF:000003">
    <property type="entry name" value="Transketolase"/>
    <property type="match status" value="1"/>
</dbReference>
<proteinExistence type="inferred from homology"/>
<dbReference type="Gene3D" id="3.40.50.920">
    <property type="match status" value="1"/>
</dbReference>
<dbReference type="CDD" id="cd07033">
    <property type="entry name" value="TPP_PYR_DXS_TK_like"/>
    <property type="match status" value="1"/>
</dbReference>
<evidence type="ECO:0000259" key="17">
    <source>
        <dbReference type="SMART" id="SM00861"/>
    </source>
</evidence>
<dbReference type="InterPro" id="IPR005475">
    <property type="entry name" value="Transketolase-like_Pyr-bd"/>
</dbReference>
<feature type="binding site" evidence="13">
    <location>
        <position position="360"/>
    </location>
    <ligand>
        <name>substrate</name>
    </ligand>
</feature>
<feature type="binding site" evidence="13">
    <location>
        <position position="493"/>
    </location>
    <ligand>
        <name>substrate</name>
    </ligand>
</feature>
<comment type="cofactor">
    <cofactor evidence="15">
        <name>Mg(2+)</name>
        <dbReference type="ChEBI" id="CHEBI:18420"/>
    </cofactor>
    <text evidence="15">Binds 1 Mg(2+) ion per subunit. Can also utilize other divalent metal cations, such as Ca(2+), Mn(2+) and Co(2+).</text>
</comment>
<comment type="similarity">
    <text evidence="3">Belongs to the transketolase family.</text>
</comment>
<evidence type="ECO:0000256" key="11">
    <source>
        <dbReference type="NCBIfam" id="TIGR00232"/>
    </source>
</evidence>
<feature type="binding site" evidence="14">
    <location>
        <position position="191"/>
    </location>
    <ligand>
        <name>thiamine diphosphate</name>
        <dbReference type="ChEBI" id="CHEBI:58937"/>
    </ligand>
</feature>
<accession>A0A6J4UA95</accession>
<comment type="catalytic activity">
    <reaction evidence="10">
        <text>D-sedoheptulose 7-phosphate + D-glyceraldehyde 3-phosphate = aldehydo-D-ribose 5-phosphate + D-xylulose 5-phosphate</text>
        <dbReference type="Rhea" id="RHEA:10508"/>
        <dbReference type="ChEBI" id="CHEBI:57483"/>
        <dbReference type="ChEBI" id="CHEBI:57737"/>
        <dbReference type="ChEBI" id="CHEBI:58273"/>
        <dbReference type="ChEBI" id="CHEBI:59776"/>
        <dbReference type="EC" id="2.2.1.1"/>
    </reaction>
</comment>
<dbReference type="PANTHER" id="PTHR43522:SF2">
    <property type="entry name" value="TRANSKETOLASE 1-RELATED"/>
    <property type="match status" value="1"/>
</dbReference>
<dbReference type="InterPro" id="IPR020826">
    <property type="entry name" value="Transketolase_BS"/>
</dbReference>
<organism evidence="18">
    <name type="scientific">uncultured Thermomicrobiales bacterium</name>
    <dbReference type="NCBI Taxonomy" id="1645740"/>
    <lineage>
        <taxon>Bacteria</taxon>
        <taxon>Pseudomonadati</taxon>
        <taxon>Thermomicrobiota</taxon>
        <taxon>Thermomicrobia</taxon>
        <taxon>Thermomicrobiales</taxon>
        <taxon>environmental samples</taxon>
    </lineage>
</organism>
<evidence type="ECO:0000256" key="16">
    <source>
        <dbReference type="PIRSR" id="PIRSR605478-5"/>
    </source>
</evidence>
<feature type="site" description="Important for catalytic activity" evidence="16">
    <location>
        <position position="32"/>
    </location>
</feature>
<dbReference type="GO" id="GO:0005829">
    <property type="term" value="C:cytosol"/>
    <property type="evidence" value="ECO:0007669"/>
    <property type="project" value="TreeGrafter"/>
</dbReference>
<feature type="binding site" evidence="14">
    <location>
        <position position="72"/>
    </location>
    <ligand>
        <name>thiamine diphosphate</name>
        <dbReference type="ChEBI" id="CHEBI:58937"/>
    </ligand>
</feature>
<dbReference type="InterPro" id="IPR055152">
    <property type="entry name" value="Transketolase-like_C_2"/>
</dbReference>
<feature type="binding site" evidence="14">
    <location>
        <position position="265"/>
    </location>
    <ligand>
        <name>thiamine diphosphate</name>
        <dbReference type="ChEBI" id="CHEBI:58937"/>
    </ligand>
</feature>
<feature type="binding site" evidence="13">
    <location>
        <position position="32"/>
    </location>
    <ligand>
        <name>substrate</name>
    </ligand>
</feature>
<feature type="binding site" evidence="15">
    <location>
        <position position="191"/>
    </location>
    <ligand>
        <name>Mg(2+)</name>
        <dbReference type="ChEBI" id="CHEBI:18420"/>
    </ligand>
</feature>
<evidence type="ECO:0000256" key="7">
    <source>
        <dbReference type="ARBA" id="ARBA00022723"/>
    </source>
</evidence>
<dbReference type="FunFam" id="3.40.50.970:FF:000003">
    <property type="entry name" value="Transketolase"/>
    <property type="match status" value="1"/>
</dbReference>
<reference evidence="18" key="1">
    <citation type="submission" date="2020-02" db="EMBL/GenBank/DDBJ databases">
        <authorList>
            <person name="Meier V. D."/>
        </authorList>
    </citation>
    <scope>NUCLEOTIDE SEQUENCE</scope>
    <source>
        <strain evidence="18">AVDCRST_MAG19</strain>
    </source>
</reference>
<dbReference type="InterPro" id="IPR005478">
    <property type="entry name" value="Transketolase_bac-like"/>
</dbReference>
<keyword evidence="9 14" id="KW-0786">Thiamine pyrophosphate</keyword>
<comment type="cofactor">
    <cofactor evidence="14">
        <name>thiamine diphosphate</name>
        <dbReference type="ChEBI" id="CHEBI:58937"/>
    </cofactor>
    <text evidence="14">Binds 1 thiamine pyrophosphate per subunit. During the reaction, the substrate forms a covalent intermediate with the cofactor.</text>
</comment>
<dbReference type="SUPFAM" id="SSF52922">
    <property type="entry name" value="TK C-terminal domain-like"/>
    <property type="match status" value="1"/>
</dbReference>
<dbReference type="SMART" id="SM00861">
    <property type="entry name" value="Transket_pyr"/>
    <property type="match status" value="1"/>
</dbReference>
<feature type="binding site" evidence="15">
    <location>
        <position position="193"/>
    </location>
    <ligand>
        <name>Mg(2+)</name>
        <dbReference type="ChEBI" id="CHEBI:18420"/>
    </ligand>
</feature>
<evidence type="ECO:0000313" key="18">
    <source>
        <dbReference type="EMBL" id="CAA9545292.1"/>
    </source>
</evidence>
<feature type="binding site" evidence="13">
    <location>
        <position position="481"/>
    </location>
    <ligand>
        <name>substrate</name>
    </ligand>
</feature>
<dbReference type="Pfam" id="PF02779">
    <property type="entry name" value="Transket_pyr"/>
    <property type="match status" value="1"/>
</dbReference>
<evidence type="ECO:0000256" key="12">
    <source>
        <dbReference type="PIRSR" id="PIRSR605478-1"/>
    </source>
</evidence>
<dbReference type="GO" id="GO:0004802">
    <property type="term" value="F:transketolase activity"/>
    <property type="evidence" value="ECO:0007669"/>
    <property type="project" value="UniProtKB-UniRule"/>
</dbReference>
<dbReference type="InterPro" id="IPR009014">
    <property type="entry name" value="Transketo_C/PFOR_II"/>
</dbReference>
<keyword evidence="7 15" id="KW-0479">Metal-binding</keyword>
<dbReference type="Pfam" id="PF22613">
    <property type="entry name" value="Transketolase_C_1"/>
    <property type="match status" value="1"/>
</dbReference>
<dbReference type="InterPro" id="IPR005474">
    <property type="entry name" value="Transketolase_N"/>
</dbReference>
<dbReference type="PROSITE" id="PS00801">
    <property type="entry name" value="TRANSKETOLASE_1"/>
    <property type="match status" value="1"/>
</dbReference>
<dbReference type="NCBIfam" id="TIGR00232">
    <property type="entry name" value="tktlase_bact"/>
    <property type="match status" value="1"/>
</dbReference>
<feature type="binding site" evidence="15">
    <location>
        <position position="161"/>
    </location>
    <ligand>
        <name>Mg(2+)</name>
        <dbReference type="ChEBI" id="CHEBI:18420"/>
    </ligand>
</feature>
<keyword evidence="6 18" id="KW-0808">Transferase</keyword>
<dbReference type="SUPFAM" id="SSF52518">
    <property type="entry name" value="Thiamin diphosphate-binding fold (THDP-binding)"/>
    <property type="match status" value="2"/>
</dbReference>
<evidence type="ECO:0000256" key="6">
    <source>
        <dbReference type="ARBA" id="ARBA00022679"/>
    </source>
</evidence>
<comment type="cofactor">
    <cofactor evidence="2">
        <name>Co(2+)</name>
        <dbReference type="ChEBI" id="CHEBI:48828"/>
    </cofactor>
</comment>
<feature type="binding site" evidence="13">
    <location>
        <position position="265"/>
    </location>
    <ligand>
        <name>substrate</name>
    </ligand>
</feature>
<evidence type="ECO:0000256" key="5">
    <source>
        <dbReference type="ARBA" id="ARBA00013152"/>
    </source>
</evidence>
<feature type="domain" description="Transketolase-like pyrimidine-binding" evidence="17">
    <location>
        <begin position="357"/>
        <end position="544"/>
    </location>
</feature>
<feature type="binding site" evidence="13">
    <location>
        <position position="539"/>
    </location>
    <ligand>
        <name>substrate</name>
    </ligand>
</feature>
<evidence type="ECO:0000256" key="10">
    <source>
        <dbReference type="ARBA" id="ARBA00049473"/>
    </source>
</evidence>
<evidence type="ECO:0000256" key="8">
    <source>
        <dbReference type="ARBA" id="ARBA00022842"/>
    </source>
</evidence>
<dbReference type="Gene3D" id="3.40.50.970">
    <property type="match status" value="2"/>
</dbReference>
<dbReference type="InterPro" id="IPR029061">
    <property type="entry name" value="THDP-binding"/>
</dbReference>
<dbReference type="FunFam" id="3.40.50.970:FF:000004">
    <property type="entry name" value="Transketolase"/>
    <property type="match status" value="1"/>
</dbReference>
<evidence type="ECO:0000256" key="4">
    <source>
        <dbReference type="ARBA" id="ARBA00011738"/>
    </source>
</evidence>
<gene>
    <name evidence="18" type="ORF">AVDCRST_MAG19-410</name>
</gene>
<feature type="binding site" evidence="14">
    <location>
        <position position="162"/>
    </location>
    <ligand>
        <name>thiamine diphosphate</name>
        <dbReference type="ChEBI" id="CHEBI:58937"/>
    </ligand>
</feature>
<evidence type="ECO:0000256" key="3">
    <source>
        <dbReference type="ARBA" id="ARBA00007131"/>
    </source>
</evidence>
<feature type="active site" description="Proton donor" evidence="12">
    <location>
        <position position="431"/>
    </location>
</feature>
<protein>
    <recommendedName>
        <fullName evidence="5 11">Transketolase</fullName>
        <ecNumber evidence="5 11">2.2.1.1</ecNumber>
    </recommendedName>
</protein>
<evidence type="ECO:0000256" key="15">
    <source>
        <dbReference type="PIRSR" id="PIRSR605478-4"/>
    </source>
</evidence>
<evidence type="ECO:0000256" key="14">
    <source>
        <dbReference type="PIRSR" id="PIRSR605478-3"/>
    </source>
</evidence>
<sequence length="710" mass="74369">MAVAVDKTLETLAINAIRVLSIDAVQQANSGHPGMPLGAAPMAYALWSDFLKHNPRDPHWPDRDRFVLSAGHGSMLLYSLLYLTGYDLSLDDLKRFRQLGSKTPGHPERLHTAGVEVTTGPLGQGFANGVGMAIAEAFLAARYNRPGHTIVDHFTYGIVSDGDLMEGVAAEAASLAGHLGLGKLIYLYDQNEITLAGTAGISFSEDVPTRFAGLGWHTVTVDGMDPDAVRRGIEESRRETSRPSLICARTVIGFGSPKAATFGVHGSPLGADGVRATKEQLGWSVDAAFEVPGGALAAFRQSVDRGDAAQREWQTRFQAYAEAFPKEAAAFTAALAGELPAGWDVDLPHWEVGAKPVASRKASGEAIAAFAPKITNFVGGSADLNTSTNTGMKGAGDFQRPDGVPDAKAQQGLLGGGWGYAGRNIHFGIREHAMGSAVNGMAAHGGLIPFGATFLVFSDYLRPALRLAALSKLKSIFVFTHDSIAVGEDGPTHEPVEHVASLRAIPGLTVLRPADPNETVDAWRVALTASGPSVLILSRQDLSVLDRSGATGGVARGGYVLADVPGDPDVVLLGAGSEVELAVLAAGMLAEHGVAARVVSLPSWELFDAQDEVYRRSVLGPVGTPRVSVEAGATFGWARYTGDRGTTIGIDTYGASGPGAEVLAHFGFTKEHVAAAALRLLGRDDLAVKVEQRDGGETAGEQAEGAEGHS</sequence>
<dbReference type="PROSITE" id="PS00802">
    <property type="entry name" value="TRANSKETOLASE_2"/>
    <property type="match status" value="1"/>
</dbReference>
<dbReference type="EMBL" id="CADCWL010000011">
    <property type="protein sequence ID" value="CAA9545292.1"/>
    <property type="molecule type" value="Genomic_DNA"/>
</dbReference>
<dbReference type="EC" id="2.2.1.1" evidence="5 11"/>
<dbReference type="Pfam" id="PF00456">
    <property type="entry name" value="Transketolase_N"/>
    <property type="match status" value="1"/>
</dbReference>
<feature type="binding site" evidence="13">
    <location>
        <position position="387"/>
    </location>
    <ligand>
        <name>substrate</name>
    </ligand>
</feature>
<comment type="cofactor">
    <cofactor evidence="1">
        <name>Ca(2+)</name>
        <dbReference type="ChEBI" id="CHEBI:29108"/>
    </cofactor>
</comment>
<feature type="site" description="Important for catalytic activity" evidence="16">
    <location>
        <position position="265"/>
    </location>
</feature>
<evidence type="ECO:0000256" key="13">
    <source>
        <dbReference type="PIRSR" id="PIRSR605478-2"/>
    </source>
</evidence>
<dbReference type="CDD" id="cd02012">
    <property type="entry name" value="TPP_TK"/>
    <property type="match status" value="1"/>
</dbReference>
<evidence type="ECO:0000256" key="1">
    <source>
        <dbReference type="ARBA" id="ARBA00001913"/>
    </source>
</evidence>
<dbReference type="GO" id="GO:0046872">
    <property type="term" value="F:metal ion binding"/>
    <property type="evidence" value="ECO:0007669"/>
    <property type="project" value="UniProtKB-KW"/>
</dbReference>
<evidence type="ECO:0000256" key="9">
    <source>
        <dbReference type="ARBA" id="ARBA00023052"/>
    </source>
</evidence>
<dbReference type="InterPro" id="IPR033247">
    <property type="entry name" value="Transketolase_fam"/>
</dbReference>
<keyword evidence="8 15" id="KW-0460">Magnesium</keyword>
<dbReference type="GO" id="GO:0009052">
    <property type="term" value="P:pentose-phosphate shunt, non-oxidative branch"/>
    <property type="evidence" value="ECO:0007669"/>
    <property type="project" value="UniProtKB-ARBA"/>
</dbReference>
<evidence type="ECO:0000256" key="2">
    <source>
        <dbReference type="ARBA" id="ARBA00001941"/>
    </source>
</evidence>
<dbReference type="InterPro" id="IPR049557">
    <property type="entry name" value="Transketolase_CS"/>
</dbReference>
<comment type="subunit">
    <text evidence="4">Homodimer.</text>
</comment>
<dbReference type="AlphaFoldDB" id="A0A6J4UA95"/>